<protein>
    <recommendedName>
        <fullName evidence="1">DUF4439 domain-containing protein</fullName>
    </recommendedName>
</protein>
<dbReference type="RefSeq" id="WP_072752769.1">
    <property type="nucleotide sequence ID" value="NZ_FOAW01000001.1"/>
</dbReference>
<dbReference type="InterPro" id="IPR009078">
    <property type="entry name" value="Ferritin-like_SF"/>
</dbReference>
<organism evidence="2 3">
    <name type="scientific">Rhodococcus maanshanensis</name>
    <dbReference type="NCBI Taxonomy" id="183556"/>
    <lineage>
        <taxon>Bacteria</taxon>
        <taxon>Bacillati</taxon>
        <taxon>Actinomycetota</taxon>
        <taxon>Actinomycetes</taxon>
        <taxon>Mycobacteriales</taxon>
        <taxon>Nocardiaceae</taxon>
        <taxon>Rhodococcus</taxon>
    </lineage>
</organism>
<dbReference type="CDD" id="cd00657">
    <property type="entry name" value="Ferritin_like"/>
    <property type="match status" value="1"/>
</dbReference>
<accession>A0A1H7G5L8</accession>
<dbReference type="InterPro" id="IPR029447">
    <property type="entry name" value="DUF4439"/>
</dbReference>
<keyword evidence="3" id="KW-1185">Reference proteome</keyword>
<evidence type="ECO:0000313" key="2">
    <source>
        <dbReference type="EMBL" id="SEK32747.1"/>
    </source>
</evidence>
<feature type="domain" description="DUF4439" evidence="1">
    <location>
        <begin position="16"/>
        <end position="151"/>
    </location>
</feature>
<evidence type="ECO:0000259" key="1">
    <source>
        <dbReference type="Pfam" id="PF14530"/>
    </source>
</evidence>
<dbReference type="Gene3D" id="1.20.1260.10">
    <property type="match status" value="1"/>
</dbReference>
<dbReference type="Pfam" id="PF14530">
    <property type="entry name" value="DUF4439"/>
    <property type="match status" value="1"/>
</dbReference>
<reference evidence="3" key="1">
    <citation type="submission" date="2016-10" db="EMBL/GenBank/DDBJ databases">
        <authorList>
            <person name="Varghese N."/>
            <person name="Submissions S."/>
        </authorList>
    </citation>
    <scope>NUCLEOTIDE SEQUENCE [LARGE SCALE GENOMIC DNA]</scope>
    <source>
        <strain evidence="3">DSM 44675</strain>
    </source>
</reference>
<dbReference type="AlphaFoldDB" id="A0A1H7G5L8"/>
<dbReference type="Proteomes" id="UP000198677">
    <property type="component" value="Unassembled WGS sequence"/>
</dbReference>
<sequence>MTSPSPTSSLGPEQQALSDALRAEHAAVYAYGLIAAFSNPARIGDVSASAAAHRARRDATIDALTAAGVRAPGADSGYTMPFPVVDPISAIQLAAAVEADTAVAWRSVIERAESEPTRQAAVDALTETALRAANWRAILGTAPPTVPFPGEPSD</sequence>
<name>A0A1H7G5L8_9NOCA</name>
<dbReference type="OrthoDB" id="5192349at2"/>
<dbReference type="SUPFAM" id="SSF47240">
    <property type="entry name" value="Ferritin-like"/>
    <property type="match status" value="1"/>
</dbReference>
<dbReference type="InterPro" id="IPR012347">
    <property type="entry name" value="Ferritin-like"/>
</dbReference>
<gene>
    <name evidence="2" type="ORF">SAMN05444583_101367</name>
</gene>
<proteinExistence type="predicted"/>
<evidence type="ECO:0000313" key="3">
    <source>
        <dbReference type="Proteomes" id="UP000198677"/>
    </source>
</evidence>
<dbReference type="EMBL" id="FOAW01000001">
    <property type="protein sequence ID" value="SEK32747.1"/>
    <property type="molecule type" value="Genomic_DNA"/>
</dbReference>